<dbReference type="Proteomes" id="UP001363151">
    <property type="component" value="Unassembled WGS sequence"/>
</dbReference>
<reference evidence="2 3" key="1">
    <citation type="submission" date="2024-03" db="EMBL/GenBank/DDBJ databases">
        <title>Aureococcus anophagefferens CCMP1851 and Kratosvirus quantuckense: Draft genome of a second virus-susceptible host strain in the model system.</title>
        <authorList>
            <person name="Chase E."/>
            <person name="Truchon A.R."/>
            <person name="Schepens W."/>
            <person name="Wilhelm S.W."/>
        </authorList>
    </citation>
    <scope>NUCLEOTIDE SEQUENCE [LARGE SCALE GENOMIC DNA]</scope>
    <source>
        <strain evidence="2 3">CCMP1851</strain>
    </source>
</reference>
<dbReference type="PANTHER" id="PTHR32175">
    <property type="entry name" value="PROTEIN, PUTATIVE, EXPRESSED-RELATED"/>
    <property type="match status" value="1"/>
</dbReference>
<evidence type="ECO:0008006" key="4">
    <source>
        <dbReference type="Google" id="ProtNLM"/>
    </source>
</evidence>
<dbReference type="SUPFAM" id="SSF52540">
    <property type="entry name" value="P-loop containing nucleoside triphosphate hydrolases"/>
    <property type="match status" value="1"/>
</dbReference>
<evidence type="ECO:0000313" key="2">
    <source>
        <dbReference type="EMBL" id="KAK7232745.1"/>
    </source>
</evidence>
<dbReference type="PANTHER" id="PTHR32175:SF26">
    <property type="entry name" value="PROTEIN, PUTATIVE, EXPRESSED-RELATED"/>
    <property type="match status" value="1"/>
</dbReference>
<evidence type="ECO:0000256" key="1">
    <source>
        <dbReference type="SAM" id="SignalP"/>
    </source>
</evidence>
<proteinExistence type="predicted"/>
<name>A0ABR1FKX5_AURAN</name>
<dbReference type="InterPro" id="IPR052796">
    <property type="entry name" value="Nod_factor_sulfotransferase"/>
</dbReference>
<dbReference type="InterPro" id="IPR027417">
    <property type="entry name" value="P-loop_NTPase"/>
</dbReference>
<keyword evidence="3" id="KW-1185">Reference proteome</keyword>
<feature type="signal peptide" evidence="1">
    <location>
        <begin position="1"/>
        <end position="17"/>
    </location>
</feature>
<comment type="caution">
    <text evidence="2">The sequence shown here is derived from an EMBL/GenBank/DDBJ whole genome shotgun (WGS) entry which is preliminary data.</text>
</comment>
<keyword evidence="1" id="KW-0732">Signal</keyword>
<dbReference type="Gene3D" id="3.40.50.300">
    <property type="entry name" value="P-loop containing nucleotide triphosphate hydrolases"/>
    <property type="match status" value="1"/>
</dbReference>
<feature type="chain" id="PRO_5046464121" description="Sulfotransferase domain-containing protein" evidence="1">
    <location>
        <begin position="18"/>
        <end position="326"/>
    </location>
</feature>
<sequence length="326" mass="37473">MMRLRLALALVLRVAGASYYDNASLSKHLDDVVPTFPRLPDAGLRKRSPFVVVATQRTGSKWIMKTLRRQTCDVDAESELFTDNHGWDQYNHREAIKAIFDQSLPLPAADGRHVVAQRFINRTRREDGLGPVAYGFKWMLNQGMAEQWPWFLRLCAARRVKLVFLHRRDYLRMAISTKNLKNTALEAHPETEADLEAIRHSLVHLATGQDLLEELGKYAAKFALMDAYRSDASRAGVETYRLVYEDIAADHTMFHDVRDFLVKDLDLARSACRPERLMPLDNSTDVVIHSNRPSAYVANWRAVEATLRGSRYQHLLGEDELRRRRT</sequence>
<dbReference type="EMBL" id="JBBJCI010000366">
    <property type="protein sequence ID" value="KAK7232745.1"/>
    <property type="molecule type" value="Genomic_DNA"/>
</dbReference>
<gene>
    <name evidence="2" type="ORF">SO694_00037136</name>
</gene>
<accession>A0ABR1FKX5</accession>
<evidence type="ECO:0000313" key="3">
    <source>
        <dbReference type="Proteomes" id="UP001363151"/>
    </source>
</evidence>
<organism evidence="2 3">
    <name type="scientific">Aureococcus anophagefferens</name>
    <name type="common">Harmful bloom alga</name>
    <dbReference type="NCBI Taxonomy" id="44056"/>
    <lineage>
        <taxon>Eukaryota</taxon>
        <taxon>Sar</taxon>
        <taxon>Stramenopiles</taxon>
        <taxon>Ochrophyta</taxon>
        <taxon>Pelagophyceae</taxon>
        <taxon>Pelagomonadales</taxon>
        <taxon>Pelagomonadaceae</taxon>
        <taxon>Aureococcus</taxon>
    </lineage>
</organism>
<protein>
    <recommendedName>
        <fullName evidence="4">Sulfotransferase domain-containing protein</fullName>
    </recommendedName>
</protein>